<dbReference type="OrthoDB" id="9982103at2759"/>
<dbReference type="AlphaFoldDB" id="F7B612"/>
<sequence length="359" mass="39900">MATEERSPEPSRPPQVTDRRPKEQSSGPGSGSLRGKEAEPLREKLDLMVPPPSAPRPSPSQSASRFGRLSHHSFFSRHNPHPHRVTHIQGLSGHPICVVKDDWLAPASPHPGLPGQLRPRLMGVPEIQMPIGDPRSNLEPWLPTGSLSEAWREALRELAIRVASFVPKEAVKEEEEKEEEREERRRTAQYSADTGRLIPASSRAITSRACRLSRRPHARNKNQGPAMLFQDQELLILELLCQILRTDSLKAIQYWLLSAGPREKDLVLGLLHAAVAQLLPGPQASGPEAKERLLTQISQHVVGLASRGHTLGHCRLVSHYAQRPKQAPPPADEKPDHIGQAEVLQFHSTQEESKKLPSH</sequence>
<dbReference type="HOGENOM" id="CLU_776036_0_0_1"/>
<feature type="compositionally biased region" description="Basic and acidic residues" evidence="1">
    <location>
        <begin position="349"/>
        <end position="359"/>
    </location>
</feature>
<dbReference type="Pfam" id="PF15256">
    <property type="entry name" value="SPATIAL"/>
    <property type="match status" value="1"/>
</dbReference>
<reference evidence="2" key="2">
    <citation type="submission" date="2025-08" db="UniProtKB">
        <authorList>
            <consortium name="Ensembl"/>
        </authorList>
    </citation>
    <scope>IDENTIFICATION</scope>
    <source>
        <strain evidence="2">Glennie</strain>
    </source>
</reference>
<dbReference type="Proteomes" id="UP000002279">
    <property type="component" value="Chromosome 3"/>
</dbReference>
<feature type="region of interest" description="Disordered" evidence="1">
    <location>
        <begin position="321"/>
        <end position="359"/>
    </location>
</feature>
<dbReference type="InterPro" id="IPR037394">
    <property type="entry name" value="TBATA-like"/>
</dbReference>
<reference evidence="2" key="3">
    <citation type="submission" date="2025-09" db="UniProtKB">
        <authorList>
            <consortium name="Ensembl"/>
        </authorList>
    </citation>
    <scope>IDENTIFICATION</scope>
    <source>
        <strain evidence="2">Glennie</strain>
    </source>
</reference>
<dbReference type="OMA" id="VGDPQSN"/>
<dbReference type="InParanoid" id="F7B612"/>
<dbReference type="Bgee" id="ENSOANG00000002656">
    <property type="expression patterns" value="Expressed in endometrium and 2 other cell types or tissues"/>
</dbReference>
<feature type="compositionally biased region" description="Basic and acidic residues" evidence="1">
    <location>
        <begin position="34"/>
        <end position="46"/>
    </location>
</feature>
<protein>
    <submittedName>
        <fullName evidence="2">Thymus, brain and testes associated</fullName>
    </submittedName>
</protein>
<dbReference type="GeneTree" id="ENSGT00510000048896"/>
<dbReference type="PANTHER" id="PTHR33772">
    <property type="entry name" value="THYMUS, BRAIN AND TESTES-ASSOCIATED"/>
    <property type="match status" value="1"/>
</dbReference>
<dbReference type="GeneID" id="100088991"/>
<dbReference type="PANTHER" id="PTHR33772:SF3">
    <property type="entry name" value="PROTEIN TBATA"/>
    <property type="match status" value="1"/>
</dbReference>
<evidence type="ECO:0000256" key="1">
    <source>
        <dbReference type="SAM" id="MobiDB-lite"/>
    </source>
</evidence>
<feature type="compositionally biased region" description="Acidic residues" evidence="1">
    <location>
        <begin position="172"/>
        <end position="181"/>
    </location>
</feature>
<dbReference type="Ensembl" id="ENSOANT00000004233.4">
    <property type="protein sequence ID" value="ENSOANP00000004232.4"/>
    <property type="gene ID" value="ENSOANG00000002656.4"/>
</dbReference>
<organism evidence="2 3">
    <name type="scientific">Ornithorhynchus anatinus</name>
    <name type="common">Duckbill platypus</name>
    <dbReference type="NCBI Taxonomy" id="9258"/>
    <lineage>
        <taxon>Eukaryota</taxon>
        <taxon>Metazoa</taxon>
        <taxon>Chordata</taxon>
        <taxon>Craniata</taxon>
        <taxon>Vertebrata</taxon>
        <taxon>Euteleostomi</taxon>
        <taxon>Mammalia</taxon>
        <taxon>Monotremata</taxon>
        <taxon>Ornithorhynchidae</taxon>
        <taxon>Ornithorhynchus</taxon>
    </lineage>
</organism>
<keyword evidence="3" id="KW-1185">Reference proteome</keyword>
<gene>
    <name evidence="2" type="primary">TBATA</name>
</gene>
<feature type="region of interest" description="Disordered" evidence="1">
    <location>
        <begin position="169"/>
        <end position="192"/>
    </location>
</feature>
<evidence type="ECO:0000313" key="2">
    <source>
        <dbReference type="Ensembl" id="ENSOANP00000004232.4"/>
    </source>
</evidence>
<proteinExistence type="predicted"/>
<dbReference type="eggNOG" id="ENOG502RZQH">
    <property type="taxonomic scope" value="Eukaryota"/>
</dbReference>
<feature type="compositionally biased region" description="Pro residues" evidence="1">
    <location>
        <begin position="49"/>
        <end position="58"/>
    </location>
</feature>
<accession>F7B612</accession>
<reference evidence="2 3" key="1">
    <citation type="journal article" date="2008" name="Nature">
        <title>Genome analysis of the platypus reveals unique signatures of evolution.</title>
        <authorList>
            <person name="Warren W.C."/>
            <person name="Hillier L.W."/>
            <person name="Marshall Graves J.A."/>
            <person name="Birney E."/>
            <person name="Ponting C.P."/>
            <person name="Grutzner F."/>
            <person name="Belov K."/>
            <person name="Miller W."/>
            <person name="Clarke L."/>
            <person name="Chinwalla A.T."/>
            <person name="Yang S.P."/>
            <person name="Heger A."/>
            <person name="Locke D.P."/>
            <person name="Miethke P."/>
            <person name="Waters P.D."/>
            <person name="Veyrunes F."/>
            <person name="Fulton L."/>
            <person name="Fulton B."/>
            <person name="Graves T."/>
            <person name="Wallis J."/>
            <person name="Puente X.S."/>
            <person name="Lopez-Otin C."/>
            <person name="Ordonez G.R."/>
            <person name="Eichler E.E."/>
            <person name="Chen L."/>
            <person name="Cheng Z."/>
            <person name="Deakin J.E."/>
            <person name="Alsop A."/>
            <person name="Thompson K."/>
            <person name="Kirby P."/>
            <person name="Papenfuss A.T."/>
            <person name="Wakefield M.J."/>
            <person name="Olender T."/>
            <person name="Lancet D."/>
            <person name="Huttley G.A."/>
            <person name="Smit A.F."/>
            <person name="Pask A."/>
            <person name="Temple-Smith P."/>
            <person name="Batzer M.A."/>
            <person name="Walker J.A."/>
            <person name="Konkel M.K."/>
            <person name="Harris R.S."/>
            <person name="Whittington C.M."/>
            <person name="Wong E.S."/>
            <person name="Gemmell N.J."/>
            <person name="Buschiazzo E."/>
            <person name="Vargas Jentzsch I.M."/>
            <person name="Merkel A."/>
            <person name="Schmitz J."/>
            <person name="Zemann A."/>
            <person name="Churakov G."/>
            <person name="Kriegs J.O."/>
            <person name="Brosius J."/>
            <person name="Murchison E.P."/>
            <person name="Sachidanandam R."/>
            <person name="Smith C."/>
            <person name="Hannon G.J."/>
            <person name="Tsend-Ayush E."/>
            <person name="McMillan D."/>
            <person name="Attenborough R."/>
            <person name="Rens W."/>
            <person name="Ferguson-Smith M."/>
            <person name="Lefevre C.M."/>
            <person name="Sharp J.A."/>
            <person name="Nicholas K.R."/>
            <person name="Ray D.A."/>
            <person name="Kube M."/>
            <person name="Reinhardt R."/>
            <person name="Pringle T.H."/>
            <person name="Taylor J."/>
            <person name="Jones R.C."/>
            <person name="Nixon B."/>
            <person name="Dacheux J.L."/>
            <person name="Niwa H."/>
            <person name="Sekita Y."/>
            <person name="Huang X."/>
            <person name="Stark A."/>
            <person name="Kheradpour P."/>
            <person name="Kellis M."/>
            <person name="Flicek P."/>
            <person name="Chen Y."/>
            <person name="Webber C."/>
            <person name="Hardison R."/>
            <person name="Nelson J."/>
            <person name="Hallsworth-Pepin K."/>
            <person name="Delehaunty K."/>
            <person name="Markovic C."/>
            <person name="Minx P."/>
            <person name="Feng Y."/>
            <person name="Kremitzki C."/>
            <person name="Mitreva M."/>
            <person name="Glasscock J."/>
            <person name="Wylie T."/>
            <person name="Wohldmann P."/>
            <person name="Thiru P."/>
            <person name="Nhan M.N."/>
            <person name="Pohl C.S."/>
            <person name="Smith S.M."/>
            <person name="Hou S."/>
            <person name="Nefedov M."/>
            <person name="de Jong P.J."/>
            <person name="Renfree M.B."/>
            <person name="Mardis E.R."/>
            <person name="Wilson R.K."/>
        </authorList>
    </citation>
    <scope>NUCLEOTIDE SEQUENCE [LARGE SCALE GENOMIC DNA]</scope>
    <source>
        <strain evidence="2 3">Glennie</strain>
    </source>
</reference>
<dbReference type="FunCoup" id="F7B612">
    <property type="interactions" value="17"/>
</dbReference>
<name>F7B612_ORNAN</name>
<evidence type="ECO:0000313" key="3">
    <source>
        <dbReference type="Proteomes" id="UP000002279"/>
    </source>
</evidence>
<dbReference type="STRING" id="9258.ENSOANP00000004232"/>
<dbReference type="CTD" id="219793"/>
<feature type="region of interest" description="Disordered" evidence="1">
    <location>
        <begin position="1"/>
        <end position="66"/>
    </location>
</feature>
<dbReference type="RefSeq" id="XP_007661451.2">
    <property type="nucleotide sequence ID" value="XM_007663261.3"/>
</dbReference>
<dbReference type="KEGG" id="oaa:100088991"/>